<dbReference type="RefSeq" id="WP_020310083.1">
    <property type="nucleotide sequence ID" value="NZ_JBBMEU010000007.1"/>
</dbReference>
<evidence type="ECO:0000259" key="1">
    <source>
        <dbReference type="Pfam" id="PF18765"/>
    </source>
</evidence>
<evidence type="ECO:0000313" key="3">
    <source>
        <dbReference type="Proteomes" id="UP001433088"/>
    </source>
</evidence>
<organism evidence="2 3">
    <name type="scientific">Megasphaera intestinihominis</name>
    <dbReference type="NCBI Taxonomy" id="3133159"/>
    <lineage>
        <taxon>Bacteria</taxon>
        <taxon>Bacillati</taxon>
        <taxon>Bacillota</taxon>
        <taxon>Negativicutes</taxon>
        <taxon>Veillonellales</taxon>
        <taxon>Veillonellaceae</taxon>
        <taxon>Megasphaera</taxon>
    </lineage>
</organism>
<keyword evidence="3" id="KW-1185">Reference proteome</keyword>
<dbReference type="Pfam" id="PF18765">
    <property type="entry name" value="Polbeta"/>
    <property type="match status" value="1"/>
</dbReference>
<dbReference type="Gene3D" id="3.30.460.10">
    <property type="entry name" value="Beta Polymerase, domain 2"/>
    <property type="match status" value="1"/>
</dbReference>
<feature type="domain" description="Polymerase beta nucleotidyltransferase" evidence="1">
    <location>
        <begin position="11"/>
        <end position="96"/>
    </location>
</feature>
<comment type="caution">
    <text evidence="2">The sequence shown here is derived from an EMBL/GenBank/DDBJ whole genome shotgun (WGS) entry which is preliminary data.</text>
</comment>
<sequence>MYGLSVRQWRQIFAILSRYGNRIDWVKLFGSRARGDYKPVSDVDLAIASTENLVTPLQLDFDQSQLPFTFDLIDYRRQPNQKLKDAIDREGKLLWAVDGKGEWMMTKEQLRLKWEDYHKALNRLEIALTKTLDEDDLYLDATIQRFEFTFELAWKLMKAVLDYEGIEATSPRSSIREAWKQHLIGDAEKWLDMQVKRNLSFHTYNEETAQDIYRHIKEDYIGLLQVLDQEVRSRLDI</sequence>
<dbReference type="InterPro" id="IPR043519">
    <property type="entry name" value="NT_sf"/>
</dbReference>
<dbReference type="SUPFAM" id="SSF81593">
    <property type="entry name" value="Nucleotidyltransferase substrate binding subunit/domain"/>
    <property type="match status" value="1"/>
</dbReference>
<dbReference type="SUPFAM" id="SSF81301">
    <property type="entry name" value="Nucleotidyltransferase"/>
    <property type="match status" value="1"/>
</dbReference>
<name>A0ABV1CTS3_9FIRM</name>
<evidence type="ECO:0000313" key="2">
    <source>
        <dbReference type="EMBL" id="MEQ2421523.1"/>
    </source>
</evidence>
<proteinExistence type="predicted"/>
<dbReference type="InterPro" id="IPR041633">
    <property type="entry name" value="Polbeta"/>
</dbReference>
<dbReference type="CDD" id="cd05403">
    <property type="entry name" value="NT_KNTase_like"/>
    <property type="match status" value="1"/>
</dbReference>
<reference evidence="2 3" key="1">
    <citation type="submission" date="2024-03" db="EMBL/GenBank/DDBJ databases">
        <title>Human intestinal bacterial collection.</title>
        <authorList>
            <person name="Pauvert C."/>
            <person name="Hitch T.C.A."/>
            <person name="Clavel T."/>
        </authorList>
    </citation>
    <scope>NUCLEOTIDE SEQUENCE [LARGE SCALE GENOMIC DNA]</scope>
    <source>
        <strain evidence="2 3">CLA-AA-H81</strain>
    </source>
</reference>
<dbReference type="NCBIfam" id="TIGR01987">
    <property type="entry name" value="HI0074"/>
    <property type="match status" value="1"/>
</dbReference>
<protein>
    <submittedName>
        <fullName evidence="2">HI0074 family nucleotidyltransferase substrate-binding subunit</fullName>
    </submittedName>
</protein>
<accession>A0ABV1CTS3</accession>
<dbReference type="Proteomes" id="UP001433088">
    <property type="component" value="Unassembled WGS sequence"/>
</dbReference>
<dbReference type="Pfam" id="PF08780">
    <property type="entry name" value="NTase_sub_bind"/>
    <property type="match status" value="1"/>
</dbReference>
<gene>
    <name evidence="2" type="ORF">WMO23_02075</name>
</gene>
<dbReference type="InterPro" id="IPR010235">
    <property type="entry name" value="HepT"/>
</dbReference>
<dbReference type="Gene3D" id="1.20.120.330">
    <property type="entry name" value="Nucleotidyltransferases domain 2"/>
    <property type="match status" value="1"/>
</dbReference>
<dbReference type="EMBL" id="JBBMEU010000007">
    <property type="protein sequence ID" value="MEQ2421523.1"/>
    <property type="molecule type" value="Genomic_DNA"/>
</dbReference>